<accession>A0A843XD27</accession>
<comment type="caution">
    <text evidence="1">The sequence shown here is derived from an EMBL/GenBank/DDBJ whole genome shotgun (WGS) entry which is preliminary data.</text>
</comment>
<dbReference type="Proteomes" id="UP000652761">
    <property type="component" value="Unassembled WGS sequence"/>
</dbReference>
<sequence length="73" mass="8070">MVPFVVAPIGDTWLFLPYLVEVWDVGCLCRETLVSRGRSSVLLASLSRWVYAEGLLPHCVALAQPCLRVVALL</sequence>
<dbReference type="EMBL" id="NMUH01007477">
    <property type="protein sequence ID" value="MQM17338.1"/>
    <property type="molecule type" value="Genomic_DNA"/>
</dbReference>
<proteinExistence type="predicted"/>
<organism evidence="1 2">
    <name type="scientific">Colocasia esculenta</name>
    <name type="common">Wild taro</name>
    <name type="synonym">Arum esculentum</name>
    <dbReference type="NCBI Taxonomy" id="4460"/>
    <lineage>
        <taxon>Eukaryota</taxon>
        <taxon>Viridiplantae</taxon>
        <taxon>Streptophyta</taxon>
        <taxon>Embryophyta</taxon>
        <taxon>Tracheophyta</taxon>
        <taxon>Spermatophyta</taxon>
        <taxon>Magnoliopsida</taxon>
        <taxon>Liliopsida</taxon>
        <taxon>Araceae</taxon>
        <taxon>Aroideae</taxon>
        <taxon>Colocasieae</taxon>
        <taxon>Colocasia</taxon>
    </lineage>
</organism>
<keyword evidence="2" id="KW-1185">Reference proteome</keyword>
<protein>
    <submittedName>
        <fullName evidence="1">Uncharacterized protein</fullName>
    </submittedName>
</protein>
<reference evidence="1" key="1">
    <citation type="submission" date="2017-07" db="EMBL/GenBank/DDBJ databases">
        <title>Taro Niue Genome Assembly and Annotation.</title>
        <authorList>
            <person name="Atibalentja N."/>
            <person name="Keating K."/>
            <person name="Fields C.J."/>
        </authorList>
    </citation>
    <scope>NUCLEOTIDE SEQUENCE</scope>
    <source>
        <strain evidence="1">Niue_2</strain>
        <tissue evidence="1">Leaf</tissue>
    </source>
</reference>
<dbReference type="AlphaFoldDB" id="A0A843XD27"/>
<name>A0A843XD27_COLES</name>
<evidence type="ECO:0000313" key="2">
    <source>
        <dbReference type="Proteomes" id="UP000652761"/>
    </source>
</evidence>
<gene>
    <name evidence="1" type="ORF">Taro_050307</name>
</gene>
<evidence type="ECO:0000313" key="1">
    <source>
        <dbReference type="EMBL" id="MQM17338.1"/>
    </source>
</evidence>